<feature type="region of interest" description="Disordered" evidence="1">
    <location>
        <begin position="217"/>
        <end position="264"/>
    </location>
</feature>
<evidence type="ECO:0000256" key="1">
    <source>
        <dbReference type="SAM" id="MobiDB-lite"/>
    </source>
</evidence>
<evidence type="ECO:0000313" key="3">
    <source>
        <dbReference type="Proteomes" id="UP000028006"/>
    </source>
</evidence>
<dbReference type="AlphaFoldDB" id="A0A081N063"/>
<protein>
    <submittedName>
        <fullName evidence="2">Uncharacterized protein</fullName>
    </submittedName>
</protein>
<feature type="compositionally biased region" description="Low complexity" evidence="1">
    <location>
        <begin position="226"/>
        <end position="237"/>
    </location>
</feature>
<name>A0A081N063_9GAMM</name>
<evidence type="ECO:0000313" key="2">
    <source>
        <dbReference type="EMBL" id="KEQ11836.1"/>
    </source>
</evidence>
<accession>A0A081N063</accession>
<dbReference type="RefSeq" id="WP_034878981.1">
    <property type="nucleotide sequence ID" value="NZ_JOKG01000005.1"/>
</dbReference>
<feature type="region of interest" description="Disordered" evidence="1">
    <location>
        <begin position="1"/>
        <end position="71"/>
    </location>
</feature>
<proteinExistence type="predicted"/>
<dbReference type="Proteomes" id="UP000028006">
    <property type="component" value="Unassembled WGS sequence"/>
</dbReference>
<reference evidence="2 3" key="1">
    <citation type="submission" date="2014-06" db="EMBL/GenBank/DDBJ databases">
        <title>Whole Genome Sequences of Three Symbiotic Endozoicomonas Bacteria.</title>
        <authorList>
            <person name="Neave M.J."/>
            <person name="Apprill A."/>
            <person name="Voolstra C.R."/>
        </authorList>
    </citation>
    <scope>NUCLEOTIDE SEQUENCE [LARGE SCALE GENOMIC DNA]</scope>
    <source>
        <strain evidence="2 3">LMG 24815</strain>
    </source>
</reference>
<feature type="compositionally biased region" description="Basic and acidic residues" evidence="1">
    <location>
        <begin position="238"/>
        <end position="248"/>
    </location>
</feature>
<sequence length="655" mass="73747">MPIDHKPPSGSTPYSSEYRPYSQENHYDKKRRRTFEAQPQPLRREQDFKKTPLKARNIHPSTSNPNSAPAPTINAKAVAKANYVQQLRTTCVLQTQANLIKHLPALKKLDENPAGIIPADLGFSISYNDKGTLISVVPPDERLKADPQKYNEIKRKLINKLEQVDNQYKGVKKQALFDEATSAEKRLLTCEATLHETGAPTPAVDYRQFAVPLRSMIAPKPDSRPPHSSGTSSTSSHTRGEFTLEQERQGAGIPTDTNRRGGFKLDEADTNRVRFISDEVANDLNSRSESSLRYLRKAYLGFRRADASWLQNIPMSIQQTELNDFERIAYSNSHHKVIKKFRVQLQPRSSRDYLPGDEILVVKDMTTNQHKLVRAGSFDGEDLGGGGYPGYSEVGAKRAFAYLKNKVVDNTMPYKDLQAGSGGNIEAWACGFNSLQVAIFMATGVKVPFPILVDAIEDQIDIQSPQQRKRIRQALCRKRYGFGTIILQSLLGDTDRYKSPPFADAYNGYTLIGTEEGSPTEEGDGHLYNRSDTKVISRSEIENHDFNKASSVIVGQGAYAYGVFRQQLDNGRYQYVVYDPHNFAYETDFFTDPGKGGLKTFNSKHEAFDYISRRKSGRNAAGEFDGFYKFPDIILQDLQKKILKSKGNWERRAID</sequence>
<organism evidence="2 3">
    <name type="scientific">Endozoicomonas montiporae</name>
    <dbReference type="NCBI Taxonomy" id="1027273"/>
    <lineage>
        <taxon>Bacteria</taxon>
        <taxon>Pseudomonadati</taxon>
        <taxon>Pseudomonadota</taxon>
        <taxon>Gammaproteobacteria</taxon>
        <taxon>Oceanospirillales</taxon>
        <taxon>Endozoicomonadaceae</taxon>
        <taxon>Endozoicomonas</taxon>
    </lineage>
</organism>
<comment type="caution">
    <text evidence="2">The sequence shown here is derived from an EMBL/GenBank/DDBJ whole genome shotgun (WGS) entry which is preliminary data.</text>
</comment>
<feature type="compositionally biased region" description="Low complexity" evidence="1">
    <location>
        <begin position="60"/>
        <end position="71"/>
    </location>
</feature>
<gene>
    <name evidence="2" type="ORF">GZ77_22165</name>
</gene>
<keyword evidence="3" id="KW-1185">Reference proteome</keyword>
<dbReference type="EMBL" id="JOKG01000005">
    <property type="protein sequence ID" value="KEQ11836.1"/>
    <property type="molecule type" value="Genomic_DNA"/>
</dbReference>